<evidence type="ECO:0000313" key="3">
    <source>
        <dbReference type="Proteomes" id="UP001054821"/>
    </source>
</evidence>
<reference evidence="2 3" key="1">
    <citation type="journal article" date="2022" name="G3 (Bethesda)">
        <title>Whole-genome sequence and methylome profiling of the almond [Prunus dulcis (Mill.) D.A. Webb] cultivar 'Nonpareil'.</title>
        <authorList>
            <person name="D'Amico-Willman K.M."/>
            <person name="Ouma W.Z."/>
            <person name="Meulia T."/>
            <person name="Sideli G.M."/>
            <person name="Gradziel T.M."/>
            <person name="Fresnedo-Ramirez J."/>
        </authorList>
    </citation>
    <scope>NUCLEOTIDE SEQUENCE [LARGE SCALE GENOMIC DNA]</scope>
    <source>
        <strain evidence="2">Clone GOH B32 T37-40</strain>
    </source>
</reference>
<feature type="region of interest" description="Disordered" evidence="1">
    <location>
        <begin position="19"/>
        <end position="58"/>
    </location>
</feature>
<feature type="compositionally biased region" description="Polar residues" evidence="1">
    <location>
        <begin position="38"/>
        <end position="52"/>
    </location>
</feature>
<keyword evidence="3" id="KW-1185">Reference proteome</keyword>
<comment type="caution">
    <text evidence="2">The sequence shown here is derived from an EMBL/GenBank/DDBJ whole genome shotgun (WGS) entry which is preliminary data.</text>
</comment>
<gene>
    <name evidence="2" type="ORF">L3X38_011224</name>
</gene>
<proteinExistence type="predicted"/>
<protein>
    <submittedName>
        <fullName evidence="2">Uncharacterized protein</fullName>
    </submittedName>
</protein>
<feature type="compositionally biased region" description="Polar residues" evidence="1">
    <location>
        <begin position="19"/>
        <end position="30"/>
    </location>
</feature>
<accession>A0AAD4WHU1</accession>
<sequence>MALKAEFLEKEKCQTNYRRNTMGHSENVATFPSDKGKNQQQNFGGSSKPSNLQRHRSNVCPEQRQANYIEDVSDDEVVDDDYAGAEFAIEEGMERLTLVLQHVLLAPKDEGQ</sequence>
<evidence type="ECO:0000256" key="1">
    <source>
        <dbReference type="SAM" id="MobiDB-lite"/>
    </source>
</evidence>
<evidence type="ECO:0000313" key="2">
    <source>
        <dbReference type="EMBL" id="KAI5343348.1"/>
    </source>
</evidence>
<dbReference type="Proteomes" id="UP001054821">
    <property type="component" value="Chromosome 2"/>
</dbReference>
<dbReference type="EMBL" id="JAJFAZ020000002">
    <property type="protein sequence ID" value="KAI5343348.1"/>
    <property type="molecule type" value="Genomic_DNA"/>
</dbReference>
<organism evidence="2 3">
    <name type="scientific">Prunus dulcis</name>
    <name type="common">Almond</name>
    <name type="synonym">Amygdalus dulcis</name>
    <dbReference type="NCBI Taxonomy" id="3755"/>
    <lineage>
        <taxon>Eukaryota</taxon>
        <taxon>Viridiplantae</taxon>
        <taxon>Streptophyta</taxon>
        <taxon>Embryophyta</taxon>
        <taxon>Tracheophyta</taxon>
        <taxon>Spermatophyta</taxon>
        <taxon>Magnoliopsida</taxon>
        <taxon>eudicotyledons</taxon>
        <taxon>Gunneridae</taxon>
        <taxon>Pentapetalae</taxon>
        <taxon>rosids</taxon>
        <taxon>fabids</taxon>
        <taxon>Rosales</taxon>
        <taxon>Rosaceae</taxon>
        <taxon>Amygdaloideae</taxon>
        <taxon>Amygdaleae</taxon>
        <taxon>Prunus</taxon>
    </lineage>
</organism>
<name>A0AAD4WHU1_PRUDU</name>
<dbReference type="AlphaFoldDB" id="A0AAD4WHU1"/>